<dbReference type="Proteomes" id="UP000054166">
    <property type="component" value="Unassembled WGS sequence"/>
</dbReference>
<reference evidence="3" key="2">
    <citation type="submission" date="2015-01" db="EMBL/GenBank/DDBJ databases">
        <title>Evolutionary Origins and Diversification of the Mycorrhizal Mutualists.</title>
        <authorList>
            <consortium name="DOE Joint Genome Institute"/>
            <consortium name="Mycorrhizal Genomics Consortium"/>
            <person name="Kohler A."/>
            <person name="Kuo A."/>
            <person name="Nagy L.G."/>
            <person name="Floudas D."/>
            <person name="Copeland A."/>
            <person name="Barry K.W."/>
            <person name="Cichocki N."/>
            <person name="Veneault-Fourrey C."/>
            <person name="LaButti K."/>
            <person name="Lindquist E.A."/>
            <person name="Lipzen A."/>
            <person name="Lundell T."/>
            <person name="Morin E."/>
            <person name="Murat C."/>
            <person name="Riley R."/>
            <person name="Ohm R."/>
            <person name="Sun H."/>
            <person name="Tunlid A."/>
            <person name="Henrissat B."/>
            <person name="Grigoriev I.V."/>
            <person name="Hibbett D.S."/>
            <person name="Martin F."/>
        </authorList>
    </citation>
    <scope>NUCLEOTIDE SEQUENCE [LARGE SCALE GENOMIC DNA]</scope>
    <source>
        <strain evidence="3">F 1598</strain>
    </source>
</reference>
<accession>A0A0C3F0N9</accession>
<dbReference type="InParanoid" id="A0A0C3F0N9"/>
<feature type="region of interest" description="Disordered" evidence="1">
    <location>
        <begin position="75"/>
        <end position="95"/>
    </location>
</feature>
<protein>
    <submittedName>
        <fullName evidence="2">Uncharacterized protein</fullName>
    </submittedName>
</protein>
<sequence>MAAMHENNGFKGIDFMEIPALRRGVSATVVARQYSLLAASQERWDRMSILFESIKMHVKTYEYLGLSMDALEKSPVGGGGPPLPETALPNGHANTNMTLNRAEEDANREDEDENEMLVCQILTHGLELIPNR</sequence>
<evidence type="ECO:0000313" key="2">
    <source>
        <dbReference type="EMBL" id="KIM73709.1"/>
    </source>
</evidence>
<proteinExistence type="predicted"/>
<keyword evidence="3" id="KW-1185">Reference proteome</keyword>
<evidence type="ECO:0000256" key="1">
    <source>
        <dbReference type="SAM" id="MobiDB-lite"/>
    </source>
</evidence>
<dbReference type="EMBL" id="KN833075">
    <property type="protein sequence ID" value="KIM73709.1"/>
    <property type="molecule type" value="Genomic_DNA"/>
</dbReference>
<dbReference type="HOGENOM" id="CLU_1917857_0_0_1"/>
<name>A0A0C3F0N9_PILCF</name>
<evidence type="ECO:0000313" key="3">
    <source>
        <dbReference type="Proteomes" id="UP000054166"/>
    </source>
</evidence>
<dbReference type="AlphaFoldDB" id="A0A0C3F0N9"/>
<organism evidence="2 3">
    <name type="scientific">Piloderma croceum (strain F 1598)</name>
    <dbReference type="NCBI Taxonomy" id="765440"/>
    <lineage>
        <taxon>Eukaryota</taxon>
        <taxon>Fungi</taxon>
        <taxon>Dikarya</taxon>
        <taxon>Basidiomycota</taxon>
        <taxon>Agaricomycotina</taxon>
        <taxon>Agaricomycetes</taxon>
        <taxon>Agaricomycetidae</taxon>
        <taxon>Atheliales</taxon>
        <taxon>Atheliaceae</taxon>
        <taxon>Piloderma</taxon>
    </lineage>
</organism>
<gene>
    <name evidence="2" type="ORF">PILCRDRAFT_92913</name>
</gene>
<reference evidence="2 3" key="1">
    <citation type="submission" date="2014-04" db="EMBL/GenBank/DDBJ databases">
        <authorList>
            <consortium name="DOE Joint Genome Institute"/>
            <person name="Kuo A."/>
            <person name="Tarkka M."/>
            <person name="Buscot F."/>
            <person name="Kohler A."/>
            <person name="Nagy L.G."/>
            <person name="Floudas D."/>
            <person name="Copeland A."/>
            <person name="Barry K.W."/>
            <person name="Cichocki N."/>
            <person name="Veneault-Fourrey C."/>
            <person name="LaButti K."/>
            <person name="Lindquist E.A."/>
            <person name="Lipzen A."/>
            <person name="Lundell T."/>
            <person name="Morin E."/>
            <person name="Murat C."/>
            <person name="Sun H."/>
            <person name="Tunlid A."/>
            <person name="Henrissat B."/>
            <person name="Grigoriev I.V."/>
            <person name="Hibbett D.S."/>
            <person name="Martin F."/>
            <person name="Nordberg H.P."/>
            <person name="Cantor M.N."/>
            <person name="Hua S.X."/>
        </authorList>
    </citation>
    <scope>NUCLEOTIDE SEQUENCE [LARGE SCALE GENOMIC DNA]</scope>
    <source>
        <strain evidence="2 3">F 1598</strain>
    </source>
</reference>
<dbReference type="OrthoDB" id="3258408at2759"/>